<dbReference type="SUPFAM" id="SSF52402">
    <property type="entry name" value="Adenine nucleotide alpha hydrolases-like"/>
    <property type="match status" value="2"/>
</dbReference>
<evidence type="ECO:0000256" key="3">
    <source>
        <dbReference type="ARBA" id="ARBA00022840"/>
    </source>
</evidence>
<organism evidence="5 6">
    <name type="scientific">Nocardia goodfellowii</name>
    <dbReference type="NCBI Taxonomy" id="882446"/>
    <lineage>
        <taxon>Bacteria</taxon>
        <taxon>Bacillati</taxon>
        <taxon>Actinomycetota</taxon>
        <taxon>Actinomycetes</taxon>
        <taxon>Mycobacteriales</taxon>
        <taxon>Nocardiaceae</taxon>
        <taxon>Nocardia</taxon>
    </lineage>
</organism>
<dbReference type="Gene3D" id="3.40.50.620">
    <property type="entry name" value="HUPs"/>
    <property type="match status" value="2"/>
</dbReference>
<comment type="similarity">
    <text evidence="1">Belongs to the universal stress protein A family.</text>
</comment>
<evidence type="ECO:0000313" key="6">
    <source>
        <dbReference type="Proteomes" id="UP001519325"/>
    </source>
</evidence>
<dbReference type="InterPro" id="IPR014729">
    <property type="entry name" value="Rossmann-like_a/b/a_fold"/>
</dbReference>
<feature type="domain" description="UspA" evidence="4">
    <location>
        <begin position="65"/>
        <end position="202"/>
    </location>
</feature>
<dbReference type="InterPro" id="IPR006016">
    <property type="entry name" value="UspA"/>
</dbReference>
<proteinExistence type="inferred from homology"/>
<dbReference type="EMBL" id="JAGGMR010000001">
    <property type="protein sequence ID" value="MBP2191350.1"/>
    <property type="molecule type" value="Genomic_DNA"/>
</dbReference>
<reference evidence="5 6" key="1">
    <citation type="submission" date="2021-03" db="EMBL/GenBank/DDBJ databases">
        <title>Sequencing the genomes of 1000 actinobacteria strains.</title>
        <authorList>
            <person name="Klenk H.-P."/>
        </authorList>
    </citation>
    <scope>NUCLEOTIDE SEQUENCE [LARGE SCALE GENOMIC DNA]</scope>
    <source>
        <strain evidence="5 6">DSM 45516</strain>
    </source>
</reference>
<keyword evidence="2" id="KW-0547">Nucleotide-binding</keyword>
<protein>
    <submittedName>
        <fullName evidence="5">Nucleotide-binding universal stress UspA family protein</fullName>
    </submittedName>
</protein>
<dbReference type="InterPro" id="IPR006015">
    <property type="entry name" value="Universal_stress_UspA"/>
</dbReference>
<dbReference type="PRINTS" id="PR01438">
    <property type="entry name" value="UNVRSLSTRESS"/>
</dbReference>
<gene>
    <name evidence="5" type="ORF">BJ987_004251</name>
</gene>
<evidence type="ECO:0000259" key="4">
    <source>
        <dbReference type="Pfam" id="PF00582"/>
    </source>
</evidence>
<dbReference type="PANTHER" id="PTHR46268">
    <property type="entry name" value="STRESS RESPONSE PROTEIN NHAX"/>
    <property type="match status" value="1"/>
</dbReference>
<evidence type="ECO:0000256" key="1">
    <source>
        <dbReference type="ARBA" id="ARBA00008791"/>
    </source>
</evidence>
<keyword evidence="6" id="KW-1185">Reference proteome</keyword>
<dbReference type="Pfam" id="PF00582">
    <property type="entry name" value="Usp"/>
    <property type="match status" value="1"/>
</dbReference>
<name>A0ABS4QI67_9NOCA</name>
<comment type="caution">
    <text evidence="5">The sequence shown here is derived from an EMBL/GenBank/DDBJ whole genome shotgun (WGS) entry which is preliminary data.</text>
</comment>
<keyword evidence="3" id="KW-0067">ATP-binding</keyword>
<evidence type="ECO:0000313" key="5">
    <source>
        <dbReference type="EMBL" id="MBP2191350.1"/>
    </source>
</evidence>
<sequence length="205" mass="21424">MIEPGDPVELLIEHSSSAYLVVLGGPEDRLGLGRLGSVLLSVVSHAKGPVAVVRGGRSGLAAEGPVVVGVDGSPVSEAATAVAFDVAASRDAALVAVHCWSDPYAGKFARLFQFAEEATDFGTQAKALLSERLAGWQEQYPRVAVEPQLSDNAPQDELLSWSESAQLIVVGSRGRGGFARLLLGSTSSSLLDRAQCPIIVVHPQQ</sequence>
<evidence type="ECO:0000256" key="2">
    <source>
        <dbReference type="ARBA" id="ARBA00022741"/>
    </source>
</evidence>
<dbReference type="Proteomes" id="UP001519325">
    <property type="component" value="Unassembled WGS sequence"/>
</dbReference>
<dbReference type="PANTHER" id="PTHR46268:SF27">
    <property type="entry name" value="UNIVERSAL STRESS PROTEIN RV2623"/>
    <property type="match status" value="1"/>
</dbReference>
<accession>A0ABS4QI67</accession>